<name>A0A839H0A9_9BACT</name>
<keyword evidence="2" id="KW-1185">Reference proteome</keyword>
<dbReference type="Proteomes" id="UP000563094">
    <property type="component" value="Unassembled WGS sequence"/>
</dbReference>
<protein>
    <submittedName>
        <fullName evidence="1">Uncharacterized protein</fullName>
    </submittedName>
</protein>
<sequence length="219" mass="25566">MRRLIVLMFLLPVWAYGGCQSRQEPDTPRVTAASYRPANRTAPKSAFQRNYNNTATMTAFYERTELAMEENPEVRKASDFIANPFLPAVDPALKHYVAQLKTRYQVVKDTIANVHNPRYTDTLFQLNFDSSTVELYYPMYTKRFLLSYADIKSPNLALRNGLKVGTPREELLQKLQGYKLFIKEQKNLIEVCDWERNSWLRFHMTKGRVSSIQYEGYID</sequence>
<dbReference type="AlphaFoldDB" id="A0A839H0A9"/>
<evidence type="ECO:0000313" key="1">
    <source>
        <dbReference type="EMBL" id="MBA9079361.1"/>
    </source>
</evidence>
<organism evidence="1 2">
    <name type="scientific">Rufibacter quisquiliarum</name>
    <dbReference type="NCBI Taxonomy" id="1549639"/>
    <lineage>
        <taxon>Bacteria</taxon>
        <taxon>Pseudomonadati</taxon>
        <taxon>Bacteroidota</taxon>
        <taxon>Cytophagia</taxon>
        <taxon>Cytophagales</taxon>
        <taxon>Hymenobacteraceae</taxon>
        <taxon>Rufibacter</taxon>
    </lineage>
</organism>
<evidence type="ECO:0000313" key="2">
    <source>
        <dbReference type="Proteomes" id="UP000563094"/>
    </source>
</evidence>
<gene>
    <name evidence="1" type="ORF">FHS90_004096</name>
</gene>
<reference evidence="1 2" key="1">
    <citation type="submission" date="2020-08" db="EMBL/GenBank/DDBJ databases">
        <title>Genomic Encyclopedia of Type Strains, Phase IV (KMG-IV): sequencing the most valuable type-strain genomes for metagenomic binning, comparative biology and taxonomic classification.</title>
        <authorList>
            <person name="Goeker M."/>
        </authorList>
    </citation>
    <scope>NUCLEOTIDE SEQUENCE [LARGE SCALE GENOMIC DNA]</scope>
    <source>
        <strain evidence="1 2">DSM 29854</strain>
    </source>
</reference>
<dbReference type="EMBL" id="JACJIQ010000021">
    <property type="protein sequence ID" value="MBA9079361.1"/>
    <property type="molecule type" value="Genomic_DNA"/>
</dbReference>
<proteinExistence type="predicted"/>
<comment type="caution">
    <text evidence="1">The sequence shown here is derived from an EMBL/GenBank/DDBJ whole genome shotgun (WGS) entry which is preliminary data.</text>
</comment>
<accession>A0A839H0A9</accession>
<dbReference type="RefSeq" id="WP_182514273.1">
    <property type="nucleotide sequence ID" value="NZ_JACJIQ010000021.1"/>
</dbReference>